<dbReference type="EMBL" id="CAJNOQ010004651">
    <property type="protein sequence ID" value="CAF1068399.1"/>
    <property type="molecule type" value="Genomic_DNA"/>
</dbReference>
<dbReference type="PANTHER" id="PTHR21727">
    <property type="entry name" value="PHOSPHORYLATED CTD INTERACTING FACTOR 1"/>
    <property type="match status" value="1"/>
</dbReference>
<accession>A0A814LRV6</accession>
<name>A0A814LRV6_9BILA</name>
<dbReference type="GO" id="GO:0099122">
    <property type="term" value="F:RNA polymerase II C-terminal domain binding"/>
    <property type="evidence" value="ECO:0007669"/>
    <property type="project" value="InterPro"/>
</dbReference>
<dbReference type="Pfam" id="PF12237">
    <property type="entry name" value="PCIF1_WW"/>
    <property type="match status" value="1"/>
</dbReference>
<dbReference type="PANTHER" id="PTHR21727:SF0">
    <property type="entry name" value="MRNA (2'-O-METHYLADENOSINE-N(6)-)-METHYLTRANSFERASE"/>
    <property type="match status" value="1"/>
</dbReference>
<dbReference type="InterPro" id="IPR039881">
    <property type="entry name" value="PCIF1-like"/>
</dbReference>
<dbReference type="GO" id="GO:0016422">
    <property type="term" value="F:mRNA (2'-O-methyladenosine-N6-)-methyltransferase activity"/>
    <property type="evidence" value="ECO:0007669"/>
    <property type="project" value="InterPro"/>
</dbReference>
<sequence>MIHSPNLIEREFLRKKLYNSYIIFHFDQLKSLYSTKYRYEDTLNTKIRHLAIRYIFNKNMTKTYDDDPVFITSDSPLAKKQLFDDLTKTQMLLDDDKAKEFIKHLEIILMQCSKQVKQMNLADDDLPTITENNEIRYKHLIFQDFSNLAKKFPKYIHYAVALQIRYTYLHLQNHGLAREFNRMNFIPTDSITEGFATAFDHYFDKYCSPFPDLETPFGSTGSFFSVSTWDTDIIYINPPFDETLIECTINHVYEQLKVERKKRRYIFTLPNWNHFPALEHLKLCYWLNEIKTFKKGHLNFINYYAIHGDPVEIAPCDIVEITLMSSK</sequence>
<reference evidence="2" key="1">
    <citation type="submission" date="2021-02" db="EMBL/GenBank/DDBJ databases">
        <authorList>
            <person name="Nowell W R."/>
        </authorList>
    </citation>
    <scope>NUCLEOTIDE SEQUENCE</scope>
</reference>
<evidence type="ECO:0000313" key="3">
    <source>
        <dbReference type="EMBL" id="CAF3835803.1"/>
    </source>
</evidence>
<dbReference type="OrthoDB" id="193787at2759"/>
<proteinExistence type="predicted"/>
<evidence type="ECO:0000313" key="4">
    <source>
        <dbReference type="Proteomes" id="UP000663829"/>
    </source>
</evidence>
<organism evidence="2 4">
    <name type="scientific">Didymodactylos carnosus</name>
    <dbReference type="NCBI Taxonomy" id="1234261"/>
    <lineage>
        <taxon>Eukaryota</taxon>
        <taxon>Metazoa</taxon>
        <taxon>Spiralia</taxon>
        <taxon>Gnathifera</taxon>
        <taxon>Rotifera</taxon>
        <taxon>Eurotatoria</taxon>
        <taxon>Bdelloidea</taxon>
        <taxon>Philodinida</taxon>
        <taxon>Philodinidae</taxon>
        <taxon>Didymodactylos</taxon>
    </lineage>
</organism>
<dbReference type="InterPro" id="IPR022035">
    <property type="entry name" value="PCIF1_WW"/>
</dbReference>
<keyword evidence="4" id="KW-1185">Reference proteome</keyword>
<dbReference type="Proteomes" id="UP000663829">
    <property type="component" value="Unassembled WGS sequence"/>
</dbReference>
<dbReference type="EMBL" id="CAJOBC010004651">
    <property type="protein sequence ID" value="CAF3835803.1"/>
    <property type="molecule type" value="Genomic_DNA"/>
</dbReference>
<dbReference type="AlphaFoldDB" id="A0A814LRV6"/>
<gene>
    <name evidence="2" type="ORF">GPM918_LOCUS17145</name>
    <name evidence="3" type="ORF">SRO942_LOCUS17144</name>
</gene>
<protein>
    <recommendedName>
        <fullName evidence="1">PCIF1 WW domain-containing protein</fullName>
    </recommendedName>
</protein>
<dbReference type="Proteomes" id="UP000681722">
    <property type="component" value="Unassembled WGS sequence"/>
</dbReference>
<comment type="caution">
    <text evidence="2">The sequence shown here is derived from an EMBL/GenBank/DDBJ whole genome shotgun (WGS) entry which is preliminary data.</text>
</comment>
<feature type="domain" description="PCIF1 WW" evidence="1">
    <location>
        <begin position="191"/>
        <end position="288"/>
    </location>
</feature>
<evidence type="ECO:0000313" key="2">
    <source>
        <dbReference type="EMBL" id="CAF1068399.1"/>
    </source>
</evidence>
<evidence type="ECO:0000259" key="1">
    <source>
        <dbReference type="Pfam" id="PF12237"/>
    </source>
</evidence>